<name>A0A9P3Q847_9MYCO</name>
<dbReference type="EMBL" id="BRXE01000028">
    <property type="protein sequence ID" value="GLB83535.1"/>
    <property type="molecule type" value="Genomic_DNA"/>
</dbReference>
<evidence type="ECO:0000313" key="1">
    <source>
        <dbReference type="EMBL" id="GLB83535.1"/>
    </source>
</evidence>
<dbReference type="RefSeq" id="WP_238305149.1">
    <property type="nucleotide sequence ID" value="NZ_BRXE01000028.1"/>
</dbReference>
<gene>
    <name evidence="2" type="ORF">Mkiyose1413_35070</name>
    <name evidence="1" type="ORF">SRL2020028_27910</name>
</gene>
<dbReference type="EMBL" id="BRZI01000028">
    <property type="protein sequence ID" value="GLD31624.1"/>
    <property type="molecule type" value="Genomic_DNA"/>
</dbReference>
<dbReference type="InterPro" id="IPR011749">
    <property type="entry name" value="CHP02243"/>
</dbReference>
<evidence type="ECO:0000313" key="3">
    <source>
        <dbReference type="Proteomes" id="UP001064782"/>
    </source>
</evidence>
<organism evidence="2 3">
    <name type="scientific">Mycobacterium kiyosense</name>
    <dbReference type="NCBI Taxonomy" id="2871094"/>
    <lineage>
        <taxon>Bacteria</taxon>
        <taxon>Bacillati</taxon>
        <taxon>Actinomycetota</taxon>
        <taxon>Actinomycetes</taxon>
        <taxon>Mycobacteriales</taxon>
        <taxon>Mycobacteriaceae</taxon>
        <taxon>Mycobacterium</taxon>
    </lineage>
</organism>
<dbReference type="GeneID" id="83632005"/>
<dbReference type="Proteomes" id="UP001165663">
    <property type="component" value="Unassembled WGS sequence"/>
</dbReference>
<dbReference type="AlphaFoldDB" id="A0A9P3Q847"/>
<comment type="caution">
    <text evidence="2">The sequence shown here is derived from an EMBL/GenBank/DDBJ whole genome shotgun (WGS) entry which is preliminary data.</text>
</comment>
<evidence type="ECO:0000313" key="2">
    <source>
        <dbReference type="EMBL" id="GLD31624.1"/>
    </source>
</evidence>
<proteinExistence type="predicted"/>
<evidence type="ECO:0008006" key="4">
    <source>
        <dbReference type="Google" id="ProtNLM"/>
    </source>
</evidence>
<protein>
    <recommendedName>
        <fullName evidence="4">Baseplate assembly protein</fullName>
    </recommendedName>
</protein>
<sequence>MSTEMRWGDLVVSGDARRRTLHERHANGLDGVEVHDGGRRLLVYFFEHAPRGLQAGNIRIEAPRGARPVRAVEVRRAEEAGGDLEDRLIVELDHAGTAGPYLLRVVERGPDGAPGSRTHHGIDPRYAQVRFVFDVDEPRPPVHRGPGGGPFSDNAVSYLYRDYAGLRQLMLDRLAVTLPEWSEQHEPDIWITLVELLAYIGDDLSYYQDAVATEAYLQTARNRISVRRHGRFVGYRLHEGCSARGWVCIRVSTPVSLPLTDIRFAAAGVLSDDGPPVLNADTLPPDVLASFPQYSPVSVQPGAQGPPAVAELLPAHNTIDFWSWGEDDSHLAAGATSAVLVDGQDSRAAPKVTKRPPQRTLQLHAGDVLVLEQTKDPDTGGVGPADPALRQAVRLTGTQLLTDPLFDQPLLEVQWAAEDALRFDLAVTAAGHLCGQASGNVVLVANGVAAADPLDPSAPALSRPGLSYATPFPDPRTVGRHQARRLHSIYHRWREQIAHWRTQADHGTPLSTEHLEMLALQVGDDALERLGLGATRRGLRKDIRAELDADALTELLARADRLLAGRRRRLDYLARVAAGTGPLDAVLIDELQQDWGTELTAALAPGQPGSWGPAATAISQDPRAALPILQLTDGAGNSWRPVLDLIGAAPTDRVFVAEVNDEGIAQLRINNPPAAAGSLSGAYWVGNGAAGNVETEAINALVWVPGEQAGSVKPPALSGISVIRNPLAVVGGIEAENVAAAKLAIPGCFAVGQQRALTADDYAALAAALPGVRRGAAELRFTGSTVVVDVAVQPDLGEDPSDELLAEVRRSLAAVRRIGQQVRVLAPHYRPVAVELEVGLGRGAIRRDVAHHLARLLSGGWLHDGTPALFNPAKMGFAAPVYSSPILAAVGAVAGVDSVTLTRFGFLDQPAASGSATPASPLQLGALQIARLDNDPTRPEHGYALVSLEGGR</sequence>
<dbReference type="NCBIfam" id="TIGR02243">
    <property type="entry name" value="putative baseplate assembly protein"/>
    <property type="match status" value="1"/>
</dbReference>
<accession>A0A9P3Q847</accession>
<reference evidence="2" key="1">
    <citation type="submission" date="2022-08" db="EMBL/GenBank/DDBJ databases">
        <title>Mycobacterium kiyosense sp. nov., scotochromogenic slow-glowing species isolated from respiratory specimens.</title>
        <authorList>
            <person name="Fukano H."/>
            <person name="Kazumi Y."/>
            <person name="Sakagami N."/>
            <person name="Ato M."/>
            <person name="Mitarai S."/>
            <person name="Hoshino Y."/>
        </authorList>
    </citation>
    <scope>NUCLEOTIDE SEQUENCE</scope>
    <source>
        <strain evidence="2">1413</strain>
        <strain evidence="1">SRL2020-028</strain>
    </source>
</reference>
<keyword evidence="3" id="KW-1185">Reference proteome</keyword>
<dbReference type="Proteomes" id="UP001064782">
    <property type="component" value="Unassembled WGS sequence"/>
</dbReference>